<dbReference type="SUPFAM" id="SSF53254">
    <property type="entry name" value="Phosphoglycerate mutase-like"/>
    <property type="match status" value="1"/>
</dbReference>
<dbReference type="InterPro" id="IPR050275">
    <property type="entry name" value="PGM_Phosphatase"/>
</dbReference>
<dbReference type="GO" id="GO:0005737">
    <property type="term" value="C:cytoplasm"/>
    <property type="evidence" value="ECO:0007669"/>
    <property type="project" value="TreeGrafter"/>
</dbReference>
<evidence type="ECO:0000313" key="2">
    <source>
        <dbReference type="Proteomes" id="UP000248148"/>
    </source>
</evidence>
<accession>A0A318TGY6</accession>
<protein>
    <submittedName>
        <fullName evidence="1">Alpha-ribazole phosphatase</fullName>
    </submittedName>
</protein>
<dbReference type="OrthoDB" id="8347407at2"/>
<evidence type="ECO:0000313" key="1">
    <source>
        <dbReference type="EMBL" id="PYF03137.1"/>
    </source>
</evidence>
<dbReference type="Gene3D" id="3.40.50.1240">
    <property type="entry name" value="Phosphoglycerate mutase-like"/>
    <property type="match status" value="1"/>
</dbReference>
<reference evidence="1 2" key="1">
    <citation type="submission" date="2018-06" db="EMBL/GenBank/DDBJ databases">
        <title>Genomic Encyclopedia of Archaeal and Bacterial Type Strains, Phase II (KMG-II): from individual species to whole genera.</title>
        <authorList>
            <person name="Goeker M."/>
        </authorList>
    </citation>
    <scope>NUCLEOTIDE SEQUENCE [LARGE SCALE GENOMIC DNA]</scope>
    <source>
        <strain evidence="1 2">JCM 11668</strain>
    </source>
</reference>
<dbReference type="InterPro" id="IPR029033">
    <property type="entry name" value="His_PPase_superfam"/>
</dbReference>
<sequence>MSDLTRLWLIRHAPVDGPKGVMYGSDAPADVSNHAAFAALRARLPQGAPCIASSSRRTIETAEALGLAPRSEPRLREQCFGDWTGRRHDDIAREMGDAYAAFWRAAADNRPPGGESFVDQIARVRAALAELPAGDVVLVVHSGTIRAALAIALDLAPEPALRFVIDTLSLTRIDRIADSWRVVAVNC</sequence>
<dbReference type="PANTHER" id="PTHR48100">
    <property type="entry name" value="BROAD-SPECIFICITY PHOSPHATASE YOR283W-RELATED"/>
    <property type="match status" value="1"/>
</dbReference>
<name>A0A318TGY6_9BRAD</name>
<dbReference type="PANTHER" id="PTHR48100:SF1">
    <property type="entry name" value="HISTIDINE PHOSPHATASE FAMILY PROTEIN-RELATED"/>
    <property type="match status" value="1"/>
</dbReference>
<dbReference type="Pfam" id="PF00300">
    <property type="entry name" value="His_Phos_1"/>
    <property type="match status" value="1"/>
</dbReference>
<keyword evidence="2" id="KW-1185">Reference proteome</keyword>
<organism evidence="1 2">
    <name type="scientific">Rhodopseudomonas faecalis</name>
    <dbReference type="NCBI Taxonomy" id="99655"/>
    <lineage>
        <taxon>Bacteria</taxon>
        <taxon>Pseudomonadati</taxon>
        <taxon>Pseudomonadota</taxon>
        <taxon>Alphaproteobacteria</taxon>
        <taxon>Hyphomicrobiales</taxon>
        <taxon>Nitrobacteraceae</taxon>
        <taxon>Rhodopseudomonas</taxon>
    </lineage>
</organism>
<dbReference type="InterPro" id="IPR013078">
    <property type="entry name" value="His_Pase_superF_clade-1"/>
</dbReference>
<dbReference type="SMART" id="SM00855">
    <property type="entry name" value="PGAM"/>
    <property type="match status" value="1"/>
</dbReference>
<dbReference type="GO" id="GO:0016791">
    <property type="term" value="F:phosphatase activity"/>
    <property type="evidence" value="ECO:0007669"/>
    <property type="project" value="TreeGrafter"/>
</dbReference>
<dbReference type="AlphaFoldDB" id="A0A318TGY6"/>
<proteinExistence type="predicted"/>
<dbReference type="RefSeq" id="WP_110780649.1">
    <property type="nucleotide sequence ID" value="NZ_QJTI01000008.1"/>
</dbReference>
<dbReference type="Proteomes" id="UP000248148">
    <property type="component" value="Unassembled WGS sequence"/>
</dbReference>
<gene>
    <name evidence="1" type="ORF">BJ122_10866</name>
</gene>
<dbReference type="EMBL" id="QJTI01000008">
    <property type="protein sequence ID" value="PYF03137.1"/>
    <property type="molecule type" value="Genomic_DNA"/>
</dbReference>
<comment type="caution">
    <text evidence="1">The sequence shown here is derived from an EMBL/GenBank/DDBJ whole genome shotgun (WGS) entry which is preliminary data.</text>
</comment>